<protein>
    <submittedName>
        <fullName evidence="2">Uncharacterized protein</fullName>
    </submittedName>
</protein>
<comment type="caution">
    <text evidence="2">The sequence shown here is derived from an EMBL/GenBank/DDBJ whole genome shotgun (WGS) entry which is preliminary data.</text>
</comment>
<feature type="non-terminal residue" evidence="2">
    <location>
        <position position="74"/>
    </location>
</feature>
<gene>
    <name evidence="2" type="ORF">DL89DRAFT_263671</name>
</gene>
<keyword evidence="1" id="KW-0472">Membrane</keyword>
<keyword evidence="3" id="KW-1185">Reference proteome</keyword>
<keyword evidence="1" id="KW-1133">Transmembrane helix</keyword>
<proteinExistence type="predicted"/>
<dbReference type="RefSeq" id="XP_040746850.1">
    <property type="nucleotide sequence ID" value="XM_040885932.1"/>
</dbReference>
<evidence type="ECO:0000256" key="1">
    <source>
        <dbReference type="SAM" id="Phobius"/>
    </source>
</evidence>
<organism evidence="2 3">
    <name type="scientific">Linderina pennispora</name>
    <dbReference type="NCBI Taxonomy" id="61395"/>
    <lineage>
        <taxon>Eukaryota</taxon>
        <taxon>Fungi</taxon>
        <taxon>Fungi incertae sedis</taxon>
        <taxon>Zoopagomycota</taxon>
        <taxon>Kickxellomycotina</taxon>
        <taxon>Kickxellomycetes</taxon>
        <taxon>Kickxellales</taxon>
        <taxon>Kickxellaceae</taxon>
        <taxon>Linderina</taxon>
    </lineage>
</organism>
<evidence type="ECO:0000313" key="2">
    <source>
        <dbReference type="EMBL" id="ORX73639.1"/>
    </source>
</evidence>
<dbReference type="Proteomes" id="UP000193922">
    <property type="component" value="Unassembled WGS sequence"/>
</dbReference>
<dbReference type="OrthoDB" id="423534at2759"/>
<evidence type="ECO:0000313" key="3">
    <source>
        <dbReference type="Proteomes" id="UP000193922"/>
    </source>
</evidence>
<dbReference type="GeneID" id="63802580"/>
<feature type="transmembrane region" description="Helical" evidence="1">
    <location>
        <begin position="12"/>
        <end position="35"/>
    </location>
</feature>
<accession>A0A1Y1WJC1</accession>
<keyword evidence="1" id="KW-0812">Transmembrane</keyword>
<dbReference type="AlphaFoldDB" id="A0A1Y1WJC1"/>
<feature type="transmembrane region" description="Helical" evidence="1">
    <location>
        <begin position="41"/>
        <end position="67"/>
    </location>
</feature>
<sequence>MNLKLVNAIDSASAILYFVDGYFASVMQGIFLLYVEAQAQVPLLGVVSIVLEFYRLDVLISSCGFFWNFMGRGI</sequence>
<name>A0A1Y1WJC1_9FUNG</name>
<dbReference type="EMBL" id="MCFD01000001">
    <property type="protein sequence ID" value="ORX73639.1"/>
    <property type="molecule type" value="Genomic_DNA"/>
</dbReference>
<reference evidence="2 3" key="1">
    <citation type="submission" date="2016-07" db="EMBL/GenBank/DDBJ databases">
        <title>Pervasive Adenine N6-methylation of Active Genes in Fungi.</title>
        <authorList>
            <consortium name="DOE Joint Genome Institute"/>
            <person name="Mondo S.J."/>
            <person name="Dannebaum R.O."/>
            <person name="Kuo R.C."/>
            <person name="Labutti K."/>
            <person name="Haridas S."/>
            <person name="Kuo A."/>
            <person name="Salamov A."/>
            <person name="Ahrendt S.R."/>
            <person name="Lipzen A."/>
            <person name="Sullivan W."/>
            <person name="Andreopoulos W.B."/>
            <person name="Clum A."/>
            <person name="Lindquist E."/>
            <person name="Daum C."/>
            <person name="Ramamoorthy G.K."/>
            <person name="Gryganskyi A."/>
            <person name="Culley D."/>
            <person name="Magnuson J.K."/>
            <person name="James T.Y."/>
            <person name="O'Malley M.A."/>
            <person name="Stajich J.E."/>
            <person name="Spatafora J.W."/>
            <person name="Visel A."/>
            <person name="Grigoriev I.V."/>
        </authorList>
    </citation>
    <scope>NUCLEOTIDE SEQUENCE [LARGE SCALE GENOMIC DNA]</scope>
    <source>
        <strain evidence="2 3">ATCC 12442</strain>
    </source>
</reference>